<dbReference type="SUPFAM" id="SSF52540">
    <property type="entry name" value="P-loop containing nucleoside triphosphate hydrolases"/>
    <property type="match status" value="1"/>
</dbReference>
<dbReference type="Proteomes" id="UP000324517">
    <property type="component" value="Unassembled WGS sequence"/>
</dbReference>
<feature type="domain" description="Phosphoribulokinase/uridine kinase" evidence="1">
    <location>
        <begin position="22"/>
        <end position="156"/>
    </location>
</feature>
<reference evidence="2 3" key="1">
    <citation type="submission" date="2019-08" db="EMBL/GenBank/DDBJ databases">
        <title>Bacillus genomes from the desert of Cuatro Cienegas, Coahuila.</title>
        <authorList>
            <person name="Olmedo-Alvarez G."/>
        </authorList>
    </citation>
    <scope>NUCLEOTIDE SEQUENCE [LARGE SCALE GENOMIC DNA]</scope>
    <source>
        <strain evidence="2 3">CH98b_3T</strain>
    </source>
</reference>
<organism evidence="2 3">
    <name type="scientific">Sutcliffiella horikoshii</name>
    <dbReference type="NCBI Taxonomy" id="79883"/>
    <lineage>
        <taxon>Bacteria</taxon>
        <taxon>Bacillati</taxon>
        <taxon>Bacillota</taxon>
        <taxon>Bacilli</taxon>
        <taxon>Bacillales</taxon>
        <taxon>Bacillaceae</taxon>
        <taxon>Sutcliffiella</taxon>
    </lineage>
</organism>
<name>A0A5D4T7U1_9BACI</name>
<dbReference type="NCBIfam" id="NF005807">
    <property type="entry name" value="PRK07667.1"/>
    <property type="match status" value="1"/>
</dbReference>
<evidence type="ECO:0000313" key="2">
    <source>
        <dbReference type="EMBL" id="TYS71713.1"/>
    </source>
</evidence>
<dbReference type="GO" id="GO:0016301">
    <property type="term" value="F:kinase activity"/>
    <property type="evidence" value="ECO:0007669"/>
    <property type="project" value="InterPro"/>
</dbReference>
<comment type="caution">
    <text evidence="2">The sequence shown here is derived from an EMBL/GenBank/DDBJ whole genome shotgun (WGS) entry which is preliminary data.</text>
</comment>
<sequence length="197" mass="24064">MLIDIYDISNLIPLVKSSQRYILAIDGLSRSGKTTFVEHLSDYLKKEGIDYTIFHIDNHIVKRSQRYNTGFEEWYEYFYLQWDVEELRKNLFEKLKECQHVELPFYENKIDGHNTRKIKLPQVGLIIIEGVFLQRKEWRDFYDKVLFLNCSRQKRFSRESEKTKLNREKFEKRYWKAEEYYINTFNPINYADTIIET</sequence>
<dbReference type="RefSeq" id="WP_148979369.1">
    <property type="nucleotide sequence ID" value="NZ_JBNILM010000007.1"/>
</dbReference>
<dbReference type="Pfam" id="PF00485">
    <property type="entry name" value="PRK"/>
    <property type="match status" value="1"/>
</dbReference>
<dbReference type="GO" id="GO:0005524">
    <property type="term" value="F:ATP binding"/>
    <property type="evidence" value="ECO:0007669"/>
    <property type="project" value="InterPro"/>
</dbReference>
<dbReference type="InterPro" id="IPR006083">
    <property type="entry name" value="PRK/URK"/>
</dbReference>
<dbReference type="OrthoDB" id="1420794at2"/>
<protein>
    <recommendedName>
        <fullName evidence="1">Phosphoribulokinase/uridine kinase domain-containing protein</fullName>
    </recommendedName>
</protein>
<dbReference type="Gene3D" id="3.40.50.300">
    <property type="entry name" value="P-loop containing nucleotide triphosphate hydrolases"/>
    <property type="match status" value="1"/>
</dbReference>
<proteinExistence type="predicted"/>
<dbReference type="AlphaFoldDB" id="A0A5D4T7U1"/>
<accession>A0A5D4T7U1</accession>
<evidence type="ECO:0000313" key="3">
    <source>
        <dbReference type="Proteomes" id="UP000324517"/>
    </source>
</evidence>
<evidence type="ECO:0000259" key="1">
    <source>
        <dbReference type="Pfam" id="PF00485"/>
    </source>
</evidence>
<gene>
    <name evidence="2" type="ORF">FZC75_11140</name>
</gene>
<dbReference type="EMBL" id="VTET01000005">
    <property type="protein sequence ID" value="TYS71713.1"/>
    <property type="molecule type" value="Genomic_DNA"/>
</dbReference>
<dbReference type="InterPro" id="IPR027417">
    <property type="entry name" value="P-loop_NTPase"/>
</dbReference>